<name>A0A2H3BCI7_9AGAR</name>
<evidence type="ECO:0000313" key="1">
    <source>
        <dbReference type="EMBL" id="PBK61553.1"/>
    </source>
</evidence>
<dbReference type="EMBL" id="KZ293475">
    <property type="protein sequence ID" value="PBK61553.1"/>
    <property type="molecule type" value="Genomic_DNA"/>
</dbReference>
<proteinExistence type="predicted"/>
<evidence type="ECO:0000313" key="2">
    <source>
        <dbReference type="Proteomes" id="UP000218334"/>
    </source>
</evidence>
<protein>
    <submittedName>
        <fullName evidence="1">Uncharacterized protein</fullName>
    </submittedName>
</protein>
<organism evidence="1 2">
    <name type="scientific">Armillaria solidipes</name>
    <dbReference type="NCBI Taxonomy" id="1076256"/>
    <lineage>
        <taxon>Eukaryota</taxon>
        <taxon>Fungi</taxon>
        <taxon>Dikarya</taxon>
        <taxon>Basidiomycota</taxon>
        <taxon>Agaricomycotina</taxon>
        <taxon>Agaricomycetes</taxon>
        <taxon>Agaricomycetidae</taxon>
        <taxon>Agaricales</taxon>
        <taxon>Marasmiineae</taxon>
        <taxon>Physalacriaceae</taxon>
        <taxon>Armillaria</taxon>
    </lineage>
</organism>
<gene>
    <name evidence="1" type="ORF">ARMSODRAFT_663063</name>
</gene>
<accession>A0A2H3BCI7</accession>
<reference evidence="2" key="1">
    <citation type="journal article" date="2017" name="Nat. Ecol. Evol.">
        <title>Genome expansion and lineage-specific genetic innovations in the forest pathogenic fungi Armillaria.</title>
        <authorList>
            <person name="Sipos G."/>
            <person name="Prasanna A.N."/>
            <person name="Walter M.C."/>
            <person name="O'Connor E."/>
            <person name="Balint B."/>
            <person name="Krizsan K."/>
            <person name="Kiss B."/>
            <person name="Hess J."/>
            <person name="Varga T."/>
            <person name="Slot J."/>
            <person name="Riley R."/>
            <person name="Boka B."/>
            <person name="Rigling D."/>
            <person name="Barry K."/>
            <person name="Lee J."/>
            <person name="Mihaltcheva S."/>
            <person name="LaButti K."/>
            <person name="Lipzen A."/>
            <person name="Waldron R."/>
            <person name="Moloney N.M."/>
            <person name="Sperisen C."/>
            <person name="Kredics L."/>
            <person name="Vagvoelgyi C."/>
            <person name="Patrignani A."/>
            <person name="Fitzpatrick D."/>
            <person name="Nagy I."/>
            <person name="Doyle S."/>
            <person name="Anderson J.B."/>
            <person name="Grigoriev I.V."/>
            <person name="Gueldener U."/>
            <person name="Muensterkoetter M."/>
            <person name="Nagy L.G."/>
        </authorList>
    </citation>
    <scope>NUCLEOTIDE SEQUENCE [LARGE SCALE GENOMIC DNA]</scope>
    <source>
        <strain evidence="2">28-4</strain>
    </source>
</reference>
<sequence length="78" mass="8472">MKGVVLSLALNTSLIRSRPYTPESRVGKLSNLNHGICGPASFPSPLSLSLAGTPVYILLCLFRILTPHIVRYTILPLL</sequence>
<keyword evidence="2" id="KW-1185">Reference proteome</keyword>
<dbReference type="Proteomes" id="UP000218334">
    <property type="component" value="Unassembled WGS sequence"/>
</dbReference>
<dbReference type="AlphaFoldDB" id="A0A2H3BCI7"/>